<name>A0A2T1HNW5_9HYPH</name>
<dbReference type="EMBL" id="PVZS01000028">
    <property type="protein sequence ID" value="PSC03301.1"/>
    <property type="molecule type" value="Genomic_DNA"/>
</dbReference>
<dbReference type="PROSITE" id="PS50125">
    <property type="entry name" value="GUANYLATE_CYCLASE_2"/>
    <property type="match status" value="1"/>
</dbReference>
<organism evidence="2 3">
    <name type="scientific">Alsobacter soli</name>
    <dbReference type="NCBI Taxonomy" id="2109933"/>
    <lineage>
        <taxon>Bacteria</taxon>
        <taxon>Pseudomonadati</taxon>
        <taxon>Pseudomonadota</taxon>
        <taxon>Alphaproteobacteria</taxon>
        <taxon>Hyphomicrobiales</taxon>
        <taxon>Alsobacteraceae</taxon>
        <taxon>Alsobacter</taxon>
    </lineage>
</organism>
<dbReference type="AlphaFoldDB" id="A0A2T1HNW5"/>
<dbReference type="PANTHER" id="PTHR43081:SF19">
    <property type="entry name" value="PH-SENSITIVE ADENYLATE CYCLASE RV1264"/>
    <property type="match status" value="1"/>
</dbReference>
<dbReference type="CDD" id="cd07302">
    <property type="entry name" value="CHD"/>
    <property type="match status" value="1"/>
</dbReference>
<dbReference type="InterPro" id="IPR042557">
    <property type="entry name" value="SCO4226"/>
</dbReference>
<comment type="caution">
    <text evidence="2">The sequence shown here is derived from an EMBL/GenBank/DDBJ whole genome shotgun (WGS) entry which is preliminary data.</text>
</comment>
<dbReference type="InterPro" id="IPR001054">
    <property type="entry name" value="A/G_cyclase"/>
</dbReference>
<accession>A0A2T1HNW5</accession>
<dbReference type="GO" id="GO:0004016">
    <property type="term" value="F:adenylate cyclase activity"/>
    <property type="evidence" value="ECO:0007669"/>
    <property type="project" value="UniProtKB-ARBA"/>
</dbReference>
<dbReference type="GO" id="GO:0006171">
    <property type="term" value="P:cAMP biosynthetic process"/>
    <property type="evidence" value="ECO:0007669"/>
    <property type="project" value="TreeGrafter"/>
</dbReference>
<evidence type="ECO:0000259" key="1">
    <source>
        <dbReference type="PROSITE" id="PS50125"/>
    </source>
</evidence>
<dbReference type="GO" id="GO:0035556">
    <property type="term" value="P:intracellular signal transduction"/>
    <property type="evidence" value="ECO:0007669"/>
    <property type="project" value="InterPro"/>
</dbReference>
<dbReference type="Gene3D" id="3.30.70.3090">
    <property type="entry name" value="ORF SCO4226, nickel-binding ferredoxin-like monomer"/>
    <property type="match status" value="1"/>
</dbReference>
<dbReference type="Pfam" id="PF14026">
    <property type="entry name" value="SCO4226-like"/>
    <property type="match status" value="1"/>
</dbReference>
<dbReference type="OrthoDB" id="27092at2"/>
<dbReference type="Gene3D" id="3.30.70.1230">
    <property type="entry name" value="Nucleotide cyclase"/>
    <property type="match status" value="1"/>
</dbReference>
<evidence type="ECO:0000313" key="2">
    <source>
        <dbReference type="EMBL" id="PSC03301.1"/>
    </source>
</evidence>
<protein>
    <submittedName>
        <fullName evidence="2">DUF4242 domain-containing protein</fullName>
    </submittedName>
</protein>
<keyword evidence="3" id="KW-1185">Reference proteome</keyword>
<feature type="domain" description="Guanylate cyclase" evidence="1">
    <location>
        <begin position="109"/>
        <end position="222"/>
    </location>
</feature>
<dbReference type="InterPro" id="IPR050697">
    <property type="entry name" value="Adenylyl/Guanylyl_Cyclase_3/4"/>
</dbReference>
<proteinExistence type="predicted"/>
<dbReference type="Pfam" id="PF00211">
    <property type="entry name" value="Guanylate_cyc"/>
    <property type="match status" value="1"/>
</dbReference>
<dbReference type="InterPro" id="IPR025336">
    <property type="entry name" value="SCO4226-like"/>
</dbReference>
<evidence type="ECO:0000313" key="3">
    <source>
        <dbReference type="Proteomes" id="UP000239772"/>
    </source>
</evidence>
<dbReference type="RefSeq" id="WP_106339159.1">
    <property type="nucleotide sequence ID" value="NZ_PVZS01000028.1"/>
</dbReference>
<dbReference type="SMART" id="SM00044">
    <property type="entry name" value="CYCc"/>
    <property type="match status" value="1"/>
</dbReference>
<dbReference type="SUPFAM" id="SSF55073">
    <property type="entry name" value="Nucleotide cyclase"/>
    <property type="match status" value="1"/>
</dbReference>
<dbReference type="PANTHER" id="PTHR43081">
    <property type="entry name" value="ADENYLATE CYCLASE, TERMINAL-DIFFERENTIATION SPECIFIC-RELATED"/>
    <property type="match status" value="1"/>
</dbReference>
<dbReference type="InterPro" id="IPR029787">
    <property type="entry name" value="Nucleotide_cyclase"/>
</dbReference>
<gene>
    <name evidence="2" type="ORF">SLNSH_19795</name>
</gene>
<sequence length="267" mass="29111">MPIFIDRHDLQKTTQAEVAEAHQRDLALQDAFGVRFLTYWFDEARGLAFCLVEAPDRDAAQRAHAEAHGLVAAEIIPVSLAAIEAFLGRIADPHGTAPTGARVEPAHRAIMFTDIVGSVRMTRQLGDTMAVELVRTHDGIVRRHLAATCGREVKHTGDGIMAAFPSTRDAVGCAKYIQAEFRRFNATSEQALHVRIGIASGEPVMDSCDLFGSTVQLASRLCQAALPDTVLVTSEVCGECEGLHAFERAGLKRLKGFRELMPTYRCA</sequence>
<reference evidence="3" key="1">
    <citation type="submission" date="2018-03" db="EMBL/GenBank/DDBJ databases">
        <authorList>
            <person name="Sun L."/>
            <person name="Liu H."/>
            <person name="Chen W."/>
            <person name="Huang K."/>
            <person name="Liu W."/>
            <person name="Gao X."/>
        </authorList>
    </citation>
    <scope>NUCLEOTIDE SEQUENCE [LARGE SCALE GENOMIC DNA]</scope>
    <source>
        <strain evidence="3">SH9</strain>
    </source>
</reference>
<dbReference type="Proteomes" id="UP000239772">
    <property type="component" value="Unassembled WGS sequence"/>
</dbReference>